<name>A0ACB9VWE4_CHAAC</name>
<dbReference type="EMBL" id="CM043799">
    <property type="protein sequence ID" value="KAI4804434.1"/>
    <property type="molecule type" value="Genomic_DNA"/>
</dbReference>
<keyword evidence="2" id="KW-1185">Reference proteome</keyword>
<dbReference type="Proteomes" id="UP001057452">
    <property type="component" value="Chromosome 15"/>
</dbReference>
<evidence type="ECO:0000313" key="1">
    <source>
        <dbReference type="EMBL" id="KAI4804434.1"/>
    </source>
</evidence>
<protein>
    <submittedName>
        <fullName evidence="1">Uncharacterized protein</fullName>
    </submittedName>
</protein>
<proteinExistence type="predicted"/>
<comment type="caution">
    <text evidence="1">The sequence shown here is derived from an EMBL/GenBank/DDBJ whole genome shotgun (WGS) entry which is preliminary data.</text>
</comment>
<organism evidence="1 2">
    <name type="scientific">Chaenocephalus aceratus</name>
    <name type="common">Blackfin icefish</name>
    <name type="synonym">Chaenichthys aceratus</name>
    <dbReference type="NCBI Taxonomy" id="36190"/>
    <lineage>
        <taxon>Eukaryota</taxon>
        <taxon>Metazoa</taxon>
        <taxon>Chordata</taxon>
        <taxon>Craniata</taxon>
        <taxon>Vertebrata</taxon>
        <taxon>Euteleostomi</taxon>
        <taxon>Actinopterygii</taxon>
        <taxon>Neopterygii</taxon>
        <taxon>Teleostei</taxon>
        <taxon>Neoteleostei</taxon>
        <taxon>Acanthomorphata</taxon>
        <taxon>Eupercaria</taxon>
        <taxon>Perciformes</taxon>
        <taxon>Notothenioidei</taxon>
        <taxon>Channichthyidae</taxon>
        <taxon>Chaenocephalus</taxon>
    </lineage>
</organism>
<gene>
    <name evidence="1" type="ORF">KUCAC02_026064</name>
</gene>
<feature type="non-terminal residue" evidence="1">
    <location>
        <position position="1"/>
    </location>
</feature>
<accession>A0ACB9VWE4</accession>
<reference evidence="1" key="1">
    <citation type="submission" date="2022-05" db="EMBL/GenBank/DDBJ databases">
        <title>Chromosome-level genome of Chaenocephalus aceratus.</title>
        <authorList>
            <person name="Park H."/>
        </authorList>
    </citation>
    <scope>NUCLEOTIDE SEQUENCE</scope>
    <source>
        <strain evidence="1">KU_202001</strain>
    </source>
</reference>
<feature type="non-terminal residue" evidence="1">
    <location>
        <position position="71"/>
    </location>
</feature>
<sequence length="71" mass="8084">PPAEPQNAHTPPHVCTFTRTYTHRLQRQPPMSHEGTDLGIFQTTVVQSYAMQLYVLPDGQVVKSQRRPEGR</sequence>
<evidence type="ECO:0000313" key="2">
    <source>
        <dbReference type="Proteomes" id="UP001057452"/>
    </source>
</evidence>